<dbReference type="EMBL" id="CP021330">
    <property type="protein sequence ID" value="AVX03072.1"/>
    <property type="molecule type" value="Genomic_DNA"/>
</dbReference>
<comment type="similarity">
    <text evidence="1">Belongs to the LysR transcriptional regulatory family.</text>
</comment>
<dbReference type="PROSITE" id="PS50931">
    <property type="entry name" value="HTH_LYSR"/>
    <property type="match status" value="1"/>
</dbReference>
<gene>
    <name evidence="6" type="ORF">MXMO3_00526</name>
</gene>
<keyword evidence="3" id="KW-0238">DNA-binding</keyword>
<keyword evidence="2" id="KW-0805">Transcription regulation</keyword>
<dbReference type="AlphaFoldDB" id="A0A2R4MAN5"/>
<dbReference type="RefSeq" id="WP_117394845.1">
    <property type="nucleotide sequence ID" value="NZ_CP021330.1"/>
</dbReference>
<dbReference type="GO" id="GO:0006351">
    <property type="term" value="P:DNA-templated transcription"/>
    <property type="evidence" value="ECO:0007669"/>
    <property type="project" value="TreeGrafter"/>
</dbReference>
<keyword evidence="4" id="KW-0804">Transcription</keyword>
<dbReference type="PRINTS" id="PR00039">
    <property type="entry name" value="HTHLYSR"/>
</dbReference>
<evidence type="ECO:0000256" key="1">
    <source>
        <dbReference type="ARBA" id="ARBA00009437"/>
    </source>
</evidence>
<evidence type="ECO:0000313" key="7">
    <source>
        <dbReference type="Proteomes" id="UP000258927"/>
    </source>
</evidence>
<evidence type="ECO:0000313" key="6">
    <source>
        <dbReference type="EMBL" id="AVX03072.1"/>
    </source>
</evidence>
<accession>A0A2R4MAN5</accession>
<proteinExistence type="inferred from homology"/>
<dbReference type="GO" id="GO:0043565">
    <property type="term" value="F:sequence-specific DNA binding"/>
    <property type="evidence" value="ECO:0007669"/>
    <property type="project" value="TreeGrafter"/>
</dbReference>
<dbReference type="PANTHER" id="PTHR30537">
    <property type="entry name" value="HTH-TYPE TRANSCRIPTIONAL REGULATOR"/>
    <property type="match status" value="1"/>
</dbReference>
<dbReference type="GO" id="GO:0003700">
    <property type="term" value="F:DNA-binding transcription factor activity"/>
    <property type="evidence" value="ECO:0007669"/>
    <property type="project" value="InterPro"/>
</dbReference>
<protein>
    <submittedName>
        <fullName evidence="6">HTH-type transcriptional regulator CysL</fullName>
    </submittedName>
</protein>
<dbReference type="InterPro" id="IPR036388">
    <property type="entry name" value="WH-like_DNA-bd_sf"/>
</dbReference>
<dbReference type="PANTHER" id="PTHR30537:SF3">
    <property type="entry name" value="TRANSCRIPTIONAL REGULATORY PROTEIN"/>
    <property type="match status" value="1"/>
</dbReference>
<dbReference type="InterPro" id="IPR058163">
    <property type="entry name" value="LysR-type_TF_proteobact-type"/>
</dbReference>
<dbReference type="Proteomes" id="UP000258927">
    <property type="component" value="Chromosome"/>
</dbReference>
<dbReference type="Pfam" id="PF03466">
    <property type="entry name" value="LysR_substrate"/>
    <property type="match status" value="1"/>
</dbReference>
<dbReference type="SUPFAM" id="SSF53850">
    <property type="entry name" value="Periplasmic binding protein-like II"/>
    <property type="match status" value="1"/>
</dbReference>
<name>A0A2R4MAN5_9HYPH</name>
<dbReference type="InterPro" id="IPR036390">
    <property type="entry name" value="WH_DNA-bd_sf"/>
</dbReference>
<evidence type="ECO:0000256" key="3">
    <source>
        <dbReference type="ARBA" id="ARBA00023125"/>
    </source>
</evidence>
<dbReference type="InterPro" id="IPR005119">
    <property type="entry name" value="LysR_subst-bd"/>
</dbReference>
<reference evidence="6 7" key="1">
    <citation type="submission" date="2017-05" db="EMBL/GenBank/DDBJ databases">
        <title>Genome Analysis of Maritalea myrionectae HL2708#5.</title>
        <authorList>
            <consortium name="Cotde Inc.-PKNU"/>
            <person name="Jang D."/>
            <person name="Oh H.-M."/>
        </authorList>
    </citation>
    <scope>NUCLEOTIDE SEQUENCE [LARGE SCALE GENOMIC DNA]</scope>
    <source>
        <strain evidence="6 7">HL2708#5</strain>
    </source>
</reference>
<evidence type="ECO:0000256" key="2">
    <source>
        <dbReference type="ARBA" id="ARBA00023015"/>
    </source>
</evidence>
<dbReference type="STRING" id="1122213.GCA_000423365_03238"/>
<feature type="domain" description="HTH lysR-type" evidence="5">
    <location>
        <begin position="8"/>
        <end position="65"/>
    </location>
</feature>
<dbReference type="InterPro" id="IPR000847">
    <property type="entry name" value="LysR_HTH_N"/>
</dbReference>
<evidence type="ECO:0000256" key="4">
    <source>
        <dbReference type="ARBA" id="ARBA00023163"/>
    </source>
</evidence>
<keyword evidence="7" id="KW-1185">Reference proteome</keyword>
<sequence length="302" mass="33509">MNTHTIEPDWFLWRSFLAVMEEGSLSAAARKLGASQPTIGRHIEELETSLNVVLFDRTGRGLNPTQLAHQMVNTVRSAKSSLAEAQLMASGSTQLLDGTVRITASQILSHHILPGILKKARQTYPTIQLEMVPSDSAENLLLREADIAIRMFRPSQLDVVAKKIGMVPLCACAHQSYLDLHGTPTTPDELFGHELLGLDRQEDIIKVARMIGFDLKREDFAIRTDSQTAIWQMAMQGLGISFAQASLIDATPGMARLVPQLKIPPMEMWLAAHKDVHRAKRIRVIYDLLAEALIPYTDAQIS</sequence>
<evidence type="ECO:0000259" key="5">
    <source>
        <dbReference type="PROSITE" id="PS50931"/>
    </source>
</evidence>
<dbReference type="Pfam" id="PF00126">
    <property type="entry name" value="HTH_1"/>
    <property type="match status" value="1"/>
</dbReference>
<dbReference type="Gene3D" id="1.10.10.10">
    <property type="entry name" value="Winged helix-like DNA-binding domain superfamily/Winged helix DNA-binding domain"/>
    <property type="match status" value="1"/>
</dbReference>
<organism evidence="6 7">
    <name type="scientific">Maritalea myrionectae</name>
    <dbReference type="NCBI Taxonomy" id="454601"/>
    <lineage>
        <taxon>Bacteria</taxon>
        <taxon>Pseudomonadati</taxon>
        <taxon>Pseudomonadota</taxon>
        <taxon>Alphaproteobacteria</taxon>
        <taxon>Hyphomicrobiales</taxon>
        <taxon>Devosiaceae</taxon>
        <taxon>Maritalea</taxon>
    </lineage>
</organism>
<dbReference type="SUPFAM" id="SSF46785">
    <property type="entry name" value="Winged helix' DNA-binding domain"/>
    <property type="match status" value="1"/>
</dbReference>
<dbReference type="Gene3D" id="3.40.190.290">
    <property type="match status" value="1"/>
</dbReference>
<dbReference type="KEGG" id="mmyr:MXMO3_00526"/>